<protein>
    <submittedName>
        <fullName evidence="1">Uncharacterized protein</fullName>
    </submittedName>
</protein>
<dbReference type="PANTHER" id="PTHR10974">
    <property type="entry name" value="FI08016P-RELATED"/>
    <property type="match status" value="1"/>
</dbReference>
<dbReference type="InParanoid" id="E3LUL4"/>
<accession>E3LUL4</accession>
<dbReference type="HOGENOM" id="CLU_550109_0_0_1"/>
<dbReference type="OrthoDB" id="413313at2759"/>
<dbReference type="FunCoup" id="E3LUL4">
    <property type="interactions" value="481"/>
</dbReference>
<gene>
    <name evidence="1" type="ORF">CRE_31096</name>
</gene>
<organism evidence="2">
    <name type="scientific">Caenorhabditis remanei</name>
    <name type="common">Caenorhabditis vulgaris</name>
    <dbReference type="NCBI Taxonomy" id="31234"/>
    <lineage>
        <taxon>Eukaryota</taxon>
        <taxon>Metazoa</taxon>
        <taxon>Ecdysozoa</taxon>
        <taxon>Nematoda</taxon>
        <taxon>Chromadorea</taxon>
        <taxon>Rhabditida</taxon>
        <taxon>Rhabditina</taxon>
        <taxon>Rhabditomorpha</taxon>
        <taxon>Rhabditoidea</taxon>
        <taxon>Rhabditidae</taxon>
        <taxon>Peloderinae</taxon>
        <taxon>Caenorhabditis</taxon>
    </lineage>
</organism>
<dbReference type="eggNOG" id="ENOG502TH9C">
    <property type="taxonomic scope" value="Eukaryota"/>
</dbReference>
<dbReference type="GO" id="GO:0005615">
    <property type="term" value="C:extracellular space"/>
    <property type="evidence" value="ECO:0007669"/>
    <property type="project" value="TreeGrafter"/>
</dbReference>
<sequence>MIQALLLLASVLGASVYYWQHNKEWSYVQTLDGVDRGEIIQPNYNVHPILYNECVWPILDPYEPDILKYIKKRKRRLACRPSPEVEVEWIDAKIQITFKSEMAMSCVASDLSGFSANDDVFVSPAIKLEADSPLEIPYTNFAVECEQNGKRVYRKSFYNYKKDQAEKNIQAMESTPTSPSLAVLYLRSMSHSQLRREFPKIVKSTNRFGFYSFPMFNKISDNITDLVNRTFWHDEVKLTVGQYMKNERYCKIFSNTNLSGIPSDYDLSNFGQSLKSDSCSDDDSVAERLIEQWAQFSIQNTDHCYLSHIFVNNTIWSKSLDDTLSAVIEQFQLNEVFKKTLVVVVSAEGIPVGTFGNSYTGKVEERNPILLAHIPDKLKKMYNDHMFHLESNQNRLITHLEVFDLLTSFSRLSKDQAIVPVRDDFMEWKRDHVRGISPWQTLIPHNRTCYHVPIADEYCLCMENKIEIEKEYNQTYAIASRLYEKMETEITTNYTCIQETTWIEERNYTSVYNLNEKVLNGTDPYTEFLIFGVRAYTKKTNSRKNVSKFLFLFPVVCSKFQFFVNVLGLFKHDVKDDYNFDKMYPYVTDTLKSGCLAGYMERFCEMCHGAHFLTS</sequence>
<dbReference type="Pfam" id="PF02995">
    <property type="entry name" value="DUF229"/>
    <property type="match status" value="2"/>
</dbReference>
<keyword evidence="2" id="KW-1185">Reference proteome</keyword>
<dbReference type="OMA" id="RFCEMCH"/>
<dbReference type="PANTHER" id="PTHR10974:SF4">
    <property type="entry name" value="PROTEIN CBG09258"/>
    <property type="match status" value="1"/>
</dbReference>
<evidence type="ECO:0000313" key="1">
    <source>
        <dbReference type="EMBL" id="EFP10998.1"/>
    </source>
</evidence>
<evidence type="ECO:0000313" key="2">
    <source>
        <dbReference type="Proteomes" id="UP000008281"/>
    </source>
</evidence>
<dbReference type="AlphaFoldDB" id="E3LUL4"/>
<name>E3LUL4_CAERE</name>
<dbReference type="InterPro" id="IPR004245">
    <property type="entry name" value="DUF229"/>
</dbReference>
<proteinExistence type="predicted"/>
<dbReference type="Proteomes" id="UP000008281">
    <property type="component" value="Unassembled WGS sequence"/>
</dbReference>
<dbReference type="EMBL" id="DS268415">
    <property type="protein sequence ID" value="EFP10998.1"/>
    <property type="molecule type" value="Genomic_DNA"/>
</dbReference>
<reference evidence="1" key="1">
    <citation type="submission" date="2007-07" db="EMBL/GenBank/DDBJ databases">
        <title>PCAP assembly of the Caenorhabditis remanei genome.</title>
        <authorList>
            <consortium name="The Caenorhabditis remanei Sequencing Consortium"/>
            <person name="Wilson R.K."/>
        </authorList>
    </citation>
    <scope>NUCLEOTIDE SEQUENCE [LARGE SCALE GENOMIC DNA]</scope>
    <source>
        <strain evidence="1">PB4641</strain>
    </source>
</reference>